<evidence type="ECO:0000313" key="6">
    <source>
        <dbReference type="EMBL" id="GGW21530.1"/>
    </source>
</evidence>
<protein>
    <submittedName>
        <fullName evidence="6">Transcriptional regulator</fullName>
    </submittedName>
</protein>
<dbReference type="AlphaFoldDB" id="A0A918MGT6"/>
<evidence type="ECO:0000259" key="5">
    <source>
        <dbReference type="PROSITE" id="PS51063"/>
    </source>
</evidence>
<dbReference type="GO" id="GO:0003700">
    <property type="term" value="F:DNA-binding transcription factor activity"/>
    <property type="evidence" value="ECO:0007669"/>
    <property type="project" value="TreeGrafter"/>
</dbReference>
<organism evidence="6 7">
    <name type="scientific">Gemmobacter lanyuensis</name>
    <dbReference type="NCBI Taxonomy" id="1054497"/>
    <lineage>
        <taxon>Bacteria</taxon>
        <taxon>Pseudomonadati</taxon>
        <taxon>Pseudomonadota</taxon>
        <taxon>Alphaproteobacteria</taxon>
        <taxon>Rhodobacterales</taxon>
        <taxon>Paracoccaceae</taxon>
        <taxon>Gemmobacter</taxon>
    </lineage>
</organism>
<dbReference type="InterPro" id="IPR000595">
    <property type="entry name" value="cNMP-bd_dom"/>
</dbReference>
<dbReference type="GO" id="GO:0003677">
    <property type="term" value="F:DNA binding"/>
    <property type="evidence" value="ECO:0007669"/>
    <property type="project" value="UniProtKB-KW"/>
</dbReference>
<reference evidence="6" key="2">
    <citation type="submission" date="2020-09" db="EMBL/GenBank/DDBJ databases">
        <authorList>
            <person name="Sun Q."/>
            <person name="Kim S."/>
        </authorList>
    </citation>
    <scope>NUCLEOTIDE SEQUENCE</scope>
    <source>
        <strain evidence="6">KCTC 23714</strain>
    </source>
</reference>
<evidence type="ECO:0000259" key="4">
    <source>
        <dbReference type="PROSITE" id="PS50042"/>
    </source>
</evidence>
<dbReference type="EMBL" id="BMYQ01000001">
    <property type="protein sequence ID" value="GGW21530.1"/>
    <property type="molecule type" value="Genomic_DNA"/>
</dbReference>
<keyword evidence="2" id="KW-0238">DNA-binding</keyword>
<dbReference type="InterPro" id="IPR036388">
    <property type="entry name" value="WH-like_DNA-bd_sf"/>
</dbReference>
<dbReference type="SUPFAM" id="SSF51206">
    <property type="entry name" value="cAMP-binding domain-like"/>
    <property type="match status" value="1"/>
</dbReference>
<dbReference type="SUPFAM" id="SSF46785">
    <property type="entry name" value="Winged helix' DNA-binding domain"/>
    <property type="match status" value="1"/>
</dbReference>
<accession>A0A918MGT6</accession>
<dbReference type="PANTHER" id="PTHR24567">
    <property type="entry name" value="CRP FAMILY TRANSCRIPTIONAL REGULATORY PROTEIN"/>
    <property type="match status" value="1"/>
</dbReference>
<dbReference type="InterPro" id="IPR014710">
    <property type="entry name" value="RmlC-like_jellyroll"/>
</dbReference>
<evidence type="ECO:0000256" key="1">
    <source>
        <dbReference type="ARBA" id="ARBA00023015"/>
    </source>
</evidence>
<dbReference type="RefSeq" id="WP_189631968.1">
    <property type="nucleotide sequence ID" value="NZ_BMYQ01000001.1"/>
</dbReference>
<dbReference type="SMART" id="SM00100">
    <property type="entry name" value="cNMP"/>
    <property type="match status" value="1"/>
</dbReference>
<dbReference type="GO" id="GO:0005829">
    <property type="term" value="C:cytosol"/>
    <property type="evidence" value="ECO:0007669"/>
    <property type="project" value="TreeGrafter"/>
</dbReference>
<name>A0A918MGT6_9RHOB</name>
<evidence type="ECO:0000256" key="3">
    <source>
        <dbReference type="ARBA" id="ARBA00023163"/>
    </source>
</evidence>
<keyword evidence="7" id="KW-1185">Reference proteome</keyword>
<dbReference type="PROSITE" id="PS50042">
    <property type="entry name" value="CNMP_BINDING_3"/>
    <property type="match status" value="1"/>
</dbReference>
<dbReference type="InterPro" id="IPR012318">
    <property type="entry name" value="HTH_CRP"/>
</dbReference>
<keyword evidence="1" id="KW-0805">Transcription regulation</keyword>
<feature type="domain" description="HTH crp-type" evidence="5">
    <location>
        <begin position="147"/>
        <end position="215"/>
    </location>
</feature>
<gene>
    <name evidence="6" type="primary">ftrB</name>
    <name evidence="6" type="ORF">GCM10011452_02270</name>
</gene>
<dbReference type="PANTHER" id="PTHR24567:SF26">
    <property type="entry name" value="REGULATORY PROTEIN YEIL"/>
    <property type="match status" value="1"/>
</dbReference>
<sequence length="244" mass="27144">MRPEDLPEIRHLPLFRDMLQSNFEQLMQAAYAQTFPAGAELIRQGDPADYLHIVLDGAVELYSHWGTQDCTMEVVRPVGTFILAACIKDVPYLMSARTLEKSRLVLVPASDLRAVFRRDPEFAVSSITELATHFRIMVRHAKGLKLRNSRERIAAYLLNLSRQQGGAVQFPLQVEKKLIASYLGMTPENFSRALKTLDADGVRITGTTVLIHDPERLATLARLDPLIDGPEARPGSIEAASPLG</sequence>
<dbReference type="PROSITE" id="PS51063">
    <property type="entry name" value="HTH_CRP_2"/>
    <property type="match status" value="1"/>
</dbReference>
<evidence type="ECO:0000313" key="7">
    <source>
        <dbReference type="Proteomes" id="UP000628984"/>
    </source>
</evidence>
<comment type="caution">
    <text evidence="6">The sequence shown here is derived from an EMBL/GenBank/DDBJ whole genome shotgun (WGS) entry which is preliminary data.</text>
</comment>
<dbReference type="InterPro" id="IPR050397">
    <property type="entry name" value="Env_Response_Regulators"/>
</dbReference>
<dbReference type="NCBIfam" id="NF006901">
    <property type="entry name" value="PRK09392.1"/>
    <property type="match status" value="1"/>
</dbReference>
<dbReference type="SMART" id="SM00419">
    <property type="entry name" value="HTH_CRP"/>
    <property type="match status" value="1"/>
</dbReference>
<dbReference type="Gene3D" id="2.60.120.10">
    <property type="entry name" value="Jelly Rolls"/>
    <property type="match status" value="1"/>
</dbReference>
<dbReference type="Gene3D" id="1.10.10.10">
    <property type="entry name" value="Winged helix-like DNA-binding domain superfamily/Winged helix DNA-binding domain"/>
    <property type="match status" value="1"/>
</dbReference>
<dbReference type="CDD" id="cd00038">
    <property type="entry name" value="CAP_ED"/>
    <property type="match status" value="1"/>
</dbReference>
<dbReference type="Pfam" id="PF13545">
    <property type="entry name" value="HTH_Crp_2"/>
    <property type="match status" value="1"/>
</dbReference>
<feature type="domain" description="Cyclic nucleotide-binding" evidence="4">
    <location>
        <begin position="14"/>
        <end position="133"/>
    </location>
</feature>
<keyword evidence="3" id="KW-0804">Transcription</keyword>
<evidence type="ECO:0000256" key="2">
    <source>
        <dbReference type="ARBA" id="ARBA00023125"/>
    </source>
</evidence>
<dbReference type="InterPro" id="IPR036390">
    <property type="entry name" value="WH_DNA-bd_sf"/>
</dbReference>
<proteinExistence type="predicted"/>
<reference evidence="6" key="1">
    <citation type="journal article" date="2014" name="Int. J. Syst. Evol. Microbiol.">
        <title>Complete genome sequence of Corynebacterium casei LMG S-19264T (=DSM 44701T), isolated from a smear-ripened cheese.</title>
        <authorList>
            <consortium name="US DOE Joint Genome Institute (JGI-PGF)"/>
            <person name="Walter F."/>
            <person name="Albersmeier A."/>
            <person name="Kalinowski J."/>
            <person name="Ruckert C."/>
        </authorList>
    </citation>
    <scope>NUCLEOTIDE SEQUENCE</scope>
    <source>
        <strain evidence="6">KCTC 23714</strain>
    </source>
</reference>
<dbReference type="Proteomes" id="UP000628984">
    <property type="component" value="Unassembled WGS sequence"/>
</dbReference>
<dbReference type="Pfam" id="PF00027">
    <property type="entry name" value="cNMP_binding"/>
    <property type="match status" value="1"/>
</dbReference>
<dbReference type="InterPro" id="IPR018490">
    <property type="entry name" value="cNMP-bd_dom_sf"/>
</dbReference>